<protein>
    <submittedName>
        <fullName evidence="2">Uncharacterized protein</fullName>
    </submittedName>
</protein>
<evidence type="ECO:0000313" key="1">
    <source>
        <dbReference type="Proteomes" id="UP000887569"/>
    </source>
</evidence>
<proteinExistence type="predicted"/>
<organism evidence="1 2">
    <name type="scientific">Parascaris univalens</name>
    <name type="common">Nematode worm</name>
    <dbReference type="NCBI Taxonomy" id="6257"/>
    <lineage>
        <taxon>Eukaryota</taxon>
        <taxon>Metazoa</taxon>
        <taxon>Ecdysozoa</taxon>
        <taxon>Nematoda</taxon>
        <taxon>Chromadorea</taxon>
        <taxon>Rhabditida</taxon>
        <taxon>Spirurina</taxon>
        <taxon>Ascaridomorpha</taxon>
        <taxon>Ascaridoidea</taxon>
        <taxon>Ascarididae</taxon>
        <taxon>Parascaris</taxon>
    </lineage>
</organism>
<accession>A0A915BEN0</accession>
<evidence type="ECO:0000313" key="2">
    <source>
        <dbReference type="WBParaSite" id="PgR036_g119_t01"/>
    </source>
</evidence>
<dbReference type="Proteomes" id="UP000887569">
    <property type="component" value="Unplaced"/>
</dbReference>
<dbReference type="AlphaFoldDB" id="A0A915BEN0"/>
<keyword evidence="1" id="KW-1185">Reference proteome</keyword>
<name>A0A915BEN0_PARUN</name>
<reference evidence="2" key="1">
    <citation type="submission" date="2022-11" db="UniProtKB">
        <authorList>
            <consortium name="WormBaseParasite"/>
        </authorList>
    </citation>
    <scope>IDENTIFICATION</scope>
</reference>
<sequence>MEHSANYDTPSENWEIKTKSFNAEKDMLHTVPKMVNGIKGTLHALAEMEGGARQIGESSRSKDSSVRPRGSLTFCLWACMPVYPKLSSRQQVEPTSFGD</sequence>
<dbReference type="WBParaSite" id="PgR036_g119_t01">
    <property type="protein sequence ID" value="PgR036_g119_t01"/>
    <property type="gene ID" value="PgR036_g119"/>
</dbReference>